<feature type="compositionally biased region" description="Basic residues" evidence="5">
    <location>
        <begin position="1212"/>
        <end position="1222"/>
    </location>
</feature>
<evidence type="ECO:0000256" key="4">
    <source>
        <dbReference type="ARBA" id="ARBA00022871"/>
    </source>
</evidence>
<evidence type="ECO:0000313" key="8">
    <source>
        <dbReference type="EMBL" id="RZF39978.1"/>
    </source>
</evidence>
<dbReference type="SUPFAM" id="SSF63748">
    <property type="entry name" value="Tudor/PWWP/MBT"/>
    <property type="match status" value="1"/>
</dbReference>
<feature type="compositionally biased region" description="Polar residues" evidence="5">
    <location>
        <begin position="1321"/>
        <end position="1330"/>
    </location>
</feature>
<evidence type="ECO:0000259" key="7">
    <source>
        <dbReference type="PROSITE" id="PS51644"/>
    </source>
</evidence>
<feature type="compositionally biased region" description="Basic and acidic residues" evidence="5">
    <location>
        <begin position="1331"/>
        <end position="1428"/>
    </location>
</feature>
<dbReference type="PANTHER" id="PTHR22948">
    <property type="entry name" value="TUDOR DOMAIN CONTAINING PROTEIN"/>
    <property type="match status" value="1"/>
</dbReference>
<feature type="compositionally biased region" description="Low complexity" evidence="5">
    <location>
        <begin position="1454"/>
        <end position="1475"/>
    </location>
</feature>
<dbReference type="InParanoid" id="A0A482X370"/>
<dbReference type="GO" id="GO:0005737">
    <property type="term" value="C:cytoplasm"/>
    <property type="evidence" value="ECO:0007669"/>
    <property type="project" value="UniProtKB-SubCell"/>
</dbReference>
<evidence type="ECO:0000256" key="3">
    <source>
        <dbReference type="ARBA" id="ARBA00022737"/>
    </source>
</evidence>
<feature type="region of interest" description="Disordered" evidence="5">
    <location>
        <begin position="1149"/>
        <end position="1491"/>
    </location>
</feature>
<feature type="domain" description="Tudor" evidence="6">
    <location>
        <begin position="558"/>
        <end position="618"/>
    </location>
</feature>
<dbReference type="Gene3D" id="3.30.420.610">
    <property type="entry name" value="LOTUS domain-like"/>
    <property type="match status" value="2"/>
</dbReference>
<feature type="compositionally biased region" description="Polar residues" evidence="5">
    <location>
        <begin position="223"/>
        <end position="232"/>
    </location>
</feature>
<feature type="region of interest" description="Disordered" evidence="5">
    <location>
        <begin position="1072"/>
        <end position="1136"/>
    </location>
</feature>
<feature type="compositionally biased region" description="Polar residues" evidence="5">
    <location>
        <begin position="1179"/>
        <end position="1209"/>
    </location>
</feature>
<feature type="compositionally biased region" description="Polar residues" evidence="5">
    <location>
        <begin position="1429"/>
        <end position="1439"/>
    </location>
</feature>
<evidence type="ECO:0000256" key="2">
    <source>
        <dbReference type="ARBA" id="ARBA00022490"/>
    </source>
</evidence>
<feature type="domain" description="HTH OST-type" evidence="7">
    <location>
        <begin position="381"/>
        <end position="452"/>
    </location>
</feature>
<feature type="compositionally biased region" description="Basic residues" evidence="5">
    <location>
        <begin position="1298"/>
        <end position="1310"/>
    </location>
</feature>
<dbReference type="EMBL" id="QKKF02019433">
    <property type="protein sequence ID" value="RZF39978.1"/>
    <property type="molecule type" value="Genomic_DNA"/>
</dbReference>
<dbReference type="PROSITE" id="PS51644">
    <property type="entry name" value="HTH_OST"/>
    <property type="match status" value="2"/>
</dbReference>
<comment type="caution">
    <text evidence="8">The sequence shown here is derived from an EMBL/GenBank/DDBJ whole genome shotgun (WGS) entry which is preliminary data.</text>
</comment>
<feature type="compositionally biased region" description="Basic and acidic residues" evidence="5">
    <location>
        <begin position="1441"/>
        <end position="1453"/>
    </location>
</feature>
<dbReference type="InterPro" id="IPR025605">
    <property type="entry name" value="OST-HTH/LOTUS_dom"/>
</dbReference>
<evidence type="ECO:0000256" key="5">
    <source>
        <dbReference type="SAM" id="MobiDB-lite"/>
    </source>
</evidence>
<name>A0A482X370_LAOST</name>
<dbReference type="InterPro" id="IPR035437">
    <property type="entry name" value="SNase_OB-fold_sf"/>
</dbReference>
<accession>A0A482X370</accession>
<feature type="domain" description="HTH OST-type" evidence="7">
    <location>
        <begin position="6"/>
        <end position="79"/>
    </location>
</feature>
<gene>
    <name evidence="8" type="ORF">LSTR_LSTR002381</name>
</gene>
<dbReference type="PANTHER" id="PTHR22948:SF29">
    <property type="entry name" value="FI02030P-RELATED"/>
    <property type="match status" value="1"/>
</dbReference>
<reference evidence="8 9" key="1">
    <citation type="journal article" date="2017" name="Gigascience">
        <title>Genome sequence of the small brown planthopper, Laodelphax striatellus.</title>
        <authorList>
            <person name="Zhu J."/>
            <person name="Jiang F."/>
            <person name="Wang X."/>
            <person name="Yang P."/>
            <person name="Bao Y."/>
            <person name="Zhao W."/>
            <person name="Wang W."/>
            <person name="Lu H."/>
            <person name="Wang Q."/>
            <person name="Cui N."/>
            <person name="Li J."/>
            <person name="Chen X."/>
            <person name="Luo L."/>
            <person name="Yu J."/>
            <person name="Kang L."/>
            <person name="Cui F."/>
        </authorList>
    </citation>
    <scope>NUCLEOTIDE SEQUENCE [LARGE SCALE GENOMIC DNA]</scope>
    <source>
        <strain evidence="8">Lst14</strain>
    </source>
</reference>
<dbReference type="Proteomes" id="UP000291343">
    <property type="component" value="Unassembled WGS sequence"/>
</dbReference>
<feature type="region of interest" description="Disordered" evidence="5">
    <location>
        <begin position="99"/>
        <end position="141"/>
    </location>
</feature>
<keyword evidence="4" id="KW-0221">Differentiation</keyword>
<comment type="subcellular location">
    <subcellularLocation>
        <location evidence="1">Cytoplasm</location>
    </subcellularLocation>
</comment>
<feature type="compositionally biased region" description="Low complexity" evidence="5">
    <location>
        <begin position="834"/>
        <end position="861"/>
    </location>
</feature>
<dbReference type="SUPFAM" id="SSF50199">
    <property type="entry name" value="Staphylococcal nuclease"/>
    <property type="match status" value="1"/>
</dbReference>
<dbReference type="SMR" id="A0A482X370"/>
<proteinExistence type="predicted"/>
<keyword evidence="2" id="KW-0963">Cytoplasm</keyword>
<feature type="compositionally biased region" description="Polar residues" evidence="5">
    <location>
        <begin position="863"/>
        <end position="875"/>
    </location>
</feature>
<feature type="region of interest" description="Disordered" evidence="5">
    <location>
        <begin position="332"/>
        <end position="373"/>
    </location>
</feature>
<dbReference type="Gene3D" id="2.30.30.140">
    <property type="match status" value="1"/>
</dbReference>
<evidence type="ECO:0008006" key="10">
    <source>
        <dbReference type="Google" id="ProtNLM"/>
    </source>
</evidence>
<dbReference type="PROSITE" id="PS50304">
    <property type="entry name" value="TUDOR"/>
    <property type="match status" value="1"/>
</dbReference>
<keyword evidence="9" id="KW-1185">Reference proteome</keyword>
<dbReference type="STRING" id="195883.A0A482X370"/>
<evidence type="ECO:0000313" key="9">
    <source>
        <dbReference type="Proteomes" id="UP000291343"/>
    </source>
</evidence>
<feature type="region of interest" description="Disordered" evidence="5">
    <location>
        <begin position="762"/>
        <end position="884"/>
    </location>
</feature>
<keyword evidence="3" id="KW-0677">Repeat</keyword>
<dbReference type="OrthoDB" id="6609929at2759"/>
<feature type="compositionally biased region" description="Polar residues" evidence="5">
    <location>
        <begin position="1240"/>
        <end position="1250"/>
    </location>
</feature>
<organism evidence="8 9">
    <name type="scientific">Laodelphax striatellus</name>
    <name type="common">Small brown planthopper</name>
    <name type="synonym">Delphax striatella</name>
    <dbReference type="NCBI Taxonomy" id="195883"/>
    <lineage>
        <taxon>Eukaryota</taxon>
        <taxon>Metazoa</taxon>
        <taxon>Ecdysozoa</taxon>
        <taxon>Arthropoda</taxon>
        <taxon>Hexapoda</taxon>
        <taxon>Insecta</taxon>
        <taxon>Pterygota</taxon>
        <taxon>Neoptera</taxon>
        <taxon>Paraneoptera</taxon>
        <taxon>Hemiptera</taxon>
        <taxon>Auchenorrhyncha</taxon>
        <taxon>Fulgoroidea</taxon>
        <taxon>Delphacidae</taxon>
        <taxon>Criomorphinae</taxon>
        <taxon>Laodelphax</taxon>
    </lineage>
</organism>
<dbReference type="GO" id="GO:0007283">
    <property type="term" value="P:spermatogenesis"/>
    <property type="evidence" value="ECO:0007669"/>
    <property type="project" value="UniProtKB-KW"/>
</dbReference>
<evidence type="ECO:0000259" key="6">
    <source>
        <dbReference type="PROSITE" id="PS50304"/>
    </source>
</evidence>
<dbReference type="InterPro" id="IPR050621">
    <property type="entry name" value="Tudor_domain_containing"/>
</dbReference>
<dbReference type="InterPro" id="IPR002999">
    <property type="entry name" value="Tudor"/>
</dbReference>
<protein>
    <recommendedName>
        <fullName evidence="10">HTH OST-type domain-containing protein</fullName>
    </recommendedName>
</protein>
<sequence length="1691" mass="186729">MAAAPKDADVRSVIRSILVSNPNEMTLQFLDRDFKEMEGYPIPYHKFGFKSLLDYVKSIPDTVTVKGSFSNPVVLPVATEKAAHVEKLVLKQRLATNRRMPARRTRNHGSNVSKAPPPAHPSHGGQAFNGAPNFNDMSHVTHSNIQGQPLFMGYPPNNISFQPPRRSLNNMKSPLLENPLPGVGPQPFTDPVIGEAPQLFNGKGADRSPLLKDPVIGKRPQLLNGSSNTTTPLFKHPGIGKRAKLFNGKGADRSPLLKDPVNGKRPQLLNGSNTRTPLLKDPVSAAVEPRWSQPNFNGAKPYASTAVLPPPAPQNPPTININHRDSIGNNNNNNNVTWPKKSSHANICPAGAEPSVSHDQLSMGSRSDDGSYAGKSLKRWVPTKIIQNITRILEHFPGGLPMSQLLDKYKEYTNESFDFRQYGESLQLVINDMENYVHQRRAGNEILLYDASKLKRTVLASESLVSTPALPNIEMSLLHKDLYPAECCSYSDVIVVQKLPEFTESRFIEVRVGDLQNPYKMWFQLGKCYDALLTMMKDLHEFYTRYESKYVMPEVTVRPRQLCACVFGEGNDEKWHRASILSCSKDHYKVTVEYIDYGTTLVVNRSILRFLHKDFSKLPRQAIKGRLLSVYPPVGCKDWPYASNQYLQMLTSSRRLMLEVVNQHDNLIEGFLYDTNGDEDILINDELVNSGHASLRKNDPDQNSSESPILETFAPELNSPNPSFISDKSLPWHSSPKFDDMQTSTNQTFKYYDTTPTYTLPDSSTDFYTRSENTIQPPPSPLPPYVITSGPGLVGSPKSMSPLSPHSNSPDVISYGSADHLNKVPTPPLNSKYSLNRSCSTLSSSSAVGQNSPSSSSQKSESAGDQTSDMKNNLPTPDPAITLPQPFIDTSVPPPAFAASQEPLFKRPPPGFTRGTGNQHNPPTVNQQPFVNNFMPPSQPMPSQNNWNPLGQATFNQAQQLLLASDLIQLQWQRLQQQSPCLLPNHLGLPPPVNSMLSNTLLNTMASQFNQAVNFPNHNTNTFMPNLMYPTNTMAMPQSSGVNQVRLPPPMNPGFYTGEILTQEKCGKVVKEASTSPVPISKESETIPSVSSSPKNETRIDEESQQMSDPSKLEVSSESEETPSFVTAPMGSTEAKSLTCIDSESVCSDWEAEETADEAVEKETGCESNSEIDTDASVKGSTPNSSDFNQPAVSSSASNPLMQRTNKPMSRSGRKRLRKSMLKNKEKGLAAALPVIACETASSSTNNVTKDSGREIEDSEATSDSKTKNETKDTSKKNKNTNQVQNIKAQAVVPNQTKAKKLASRNTSLRRPKDKDLLLEISNSSTSDQNTSEKETKNDKSTSDEKNKKSSVVDKEKKEKSSICEDKNDRSSADKNKNGKSNIKNERNDKPSVNEDKKKIKSSDEVENGRSSVDEVKNDKSIVDEVQKVTESCALSTDLESVVKESESDEKVSSDNSSTKSNSSVTSSSSNANKSTESDKKFTNKSIPEPTAKNTFDIKRELVKDWKLLDNITKDSIYVSKPAITNNSATKAENPEPSDIIDRIISSVGAHVFNIAEEEKPQSSPKEPIQKKVVNDKTIHVFEFNNQPTVCTDEIITSFTKFTKRLAVNKALDCKQAVKPYFDIMRKNNAQLFKLLDNCKISGVTKEGETQMPDKLNVLPLENVSNLLKQLGAVSSVVDNFSVLSEELNAS</sequence>
<feature type="compositionally biased region" description="Polar residues" evidence="5">
    <location>
        <begin position="1283"/>
        <end position="1297"/>
    </location>
</feature>
<dbReference type="CDD" id="cd09972">
    <property type="entry name" value="LOTUS_TDRD_OSKAR"/>
    <property type="match status" value="1"/>
</dbReference>
<feature type="compositionally biased region" description="Basic and acidic residues" evidence="5">
    <location>
        <begin position="1263"/>
        <end position="1276"/>
    </location>
</feature>
<feature type="compositionally biased region" description="Polar residues" evidence="5">
    <location>
        <begin position="1086"/>
        <end position="1095"/>
    </location>
</feature>
<dbReference type="SMART" id="SM00333">
    <property type="entry name" value="TUDOR"/>
    <property type="match status" value="1"/>
</dbReference>
<evidence type="ECO:0000256" key="1">
    <source>
        <dbReference type="ARBA" id="ARBA00004496"/>
    </source>
</evidence>
<keyword evidence="4" id="KW-0744">Spermatogenesis</keyword>
<dbReference type="GO" id="GO:0030154">
    <property type="term" value="P:cell differentiation"/>
    <property type="evidence" value="ECO:0007669"/>
    <property type="project" value="UniProtKB-ARBA"/>
</dbReference>
<feature type="region of interest" description="Disordered" evidence="5">
    <location>
        <begin position="217"/>
        <end position="279"/>
    </location>
</feature>
<dbReference type="InterPro" id="IPR041966">
    <property type="entry name" value="LOTUS-like"/>
</dbReference>
<feature type="compositionally biased region" description="Polar residues" evidence="5">
    <location>
        <begin position="798"/>
        <end position="811"/>
    </location>
</feature>
<dbReference type="Pfam" id="PF12872">
    <property type="entry name" value="OST-HTH"/>
    <property type="match status" value="2"/>
</dbReference>
<dbReference type="Pfam" id="PF00567">
    <property type="entry name" value="TUDOR"/>
    <property type="match status" value="1"/>
</dbReference>
<dbReference type="Gene3D" id="2.40.50.90">
    <property type="match status" value="1"/>
</dbReference>